<feature type="transmembrane region" description="Helical" evidence="1">
    <location>
        <begin position="9"/>
        <end position="28"/>
    </location>
</feature>
<dbReference type="EMBL" id="FNFP01000001">
    <property type="protein sequence ID" value="SDK05524.1"/>
    <property type="molecule type" value="Genomic_DNA"/>
</dbReference>
<proteinExistence type="predicted"/>
<protein>
    <submittedName>
        <fullName evidence="2">Uncharacterized protein</fullName>
    </submittedName>
</protein>
<accession>A0A1G8YSV1</accession>
<evidence type="ECO:0000313" key="3">
    <source>
        <dbReference type="Proteomes" id="UP000198718"/>
    </source>
</evidence>
<dbReference type="Proteomes" id="UP000198718">
    <property type="component" value="Unassembled WGS sequence"/>
</dbReference>
<organism evidence="2 3">
    <name type="scientific">Natronincola ferrireducens</name>
    <dbReference type="NCBI Taxonomy" id="393762"/>
    <lineage>
        <taxon>Bacteria</taxon>
        <taxon>Bacillati</taxon>
        <taxon>Bacillota</taxon>
        <taxon>Clostridia</taxon>
        <taxon>Peptostreptococcales</taxon>
        <taxon>Natronincolaceae</taxon>
        <taxon>Natronincola</taxon>
    </lineage>
</organism>
<keyword evidence="1" id="KW-0812">Transmembrane</keyword>
<evidence type="ECO:0000256" key="1">
    <source>
        <dbReference type="SAM" id="Phobius"/>
    </source>
</evidence>
<keyword evidence="1" id="KW-1133">Transmembrane helix</keyword>
<dbReference type="OrthoDB" id="1957809at2"/>
<name>A0A1G8YSV1_9FIRM</name>
<keyword evidence="1" id="KW-0472">Membrane</keyword>
<reference evidence="2 3" key="1">
    <citation type="submission" date="2016-10" db="EMBL/GenBank/DDBJ databases">
        <authorList>
            <person name="de Groot N.N."/>
        </authorList>
    </citation>
    <scope>NUCLEOTIDE SEQUENCE [LARGE SCALE GENOMIC DNA]</scope>
    <source>
        <strain evidence="2 3">DSM 18346</strain>
    </source>
</reference>
<feature type="transmembrane region" description="Helical" evidence="1">
    <location>
        <begin position="180"/>
        <end position="201"/>
    </location>
</feature>
<evidence type="ECO:0000313" key="2">
    <source>
        <dbReference type="EMBL" id="SDK05524.1"/>
    </source>
</evidence>
<dbReference type="AlphaFoldDB" id="A0A1G8YSV1"/>
<feature type="transmembrane region" description="Helical" evidence="1">
    <location>
        <begin position="148"/>
        <end position="168"/>
    </location>
</feature>
<feature type="transmembrane region" description="Helical" evidence="1">
    <location>
        <begin position="34"/>
        <end position="51"/>
    </location>
</feature>
<dbReference type="RefSeq" id="WP_090550149.1">
    <property type="nucleotide sequence ID" value="NZ_FNFP01000001.1"/>
</dbReference>
<sequence>MRLDNINKYYIVGILPFTTVIFILSLLLSYNRKTVFYSLLMVGVLTTYQLVKKFTFLPRPLEEYKDLKEIKPHLPIKYDVRYFTSKDFDKYPFFPRIVEILSPLYLKEGEKLKVVINESLLKNKNEPFIYIAICREIEKYRTKSQVKIILTLVTPILMVIIIVLWSLFIKINLSNYLNPFILYFILPSFTVILFLSHLFFWNRYVTVQEAKLDEFLTSYFHIDDVEKYIKHIEGLEGGAETSKHREFNSYYAKQRLKKLKKAN</sequence>
<dbReference type="STRING" id="393762.SAMN05660472_00630"/>
<gene>
    <name evidence="2" type="ORF">SAMN05660472_00630</name>
</gene>
<keyword evidence="3" id="KW-1185">Reference proteome</keyword>